<accession>A0A2Z4INQ1</accession>
<dbReference type="Proteomes" id="UP000248688">
    <property type="component" value="Chromosome"/>
</dbReference>
<dbReference type="RefSeq" id="WP_112785780.1">
    <property type="nucleotide sequence ID" value="NZ_CP030041.1"/>
</dbReference>
<dbReference type="SUPFAM" id="SSF47413">
    <property type="entry name" value="lambda repressor-like DNA-binding domains"/>
    <property type="match status" value="1"/>
</dbReference>
<dbReference type="OrthoDB" id="7865033at2"/>
<dbReference type="InterPro" id="IPR001387">
    <property type="entry name" value="Cro/C1-type_HTH"/>
</dbReference>
<organism evidence="1 2">
    <name type="scientific">Echinicola strongylocentroti</name>
    <dbReference type="NCBI Taxonomy" id="1795355"/>
    <lineage>
        <taxon>Bacteria</taxon>
        <taxon>Pseudomonadati</taxon>
        <taxon>Bacteroidota</taxon>
        <taxon>Cytophagia</taxon>
        <taxon>Cytophagales</taxon>
        <taxon>Cyclobacteriaceae</taxon>
        <taxon>Echinicola</taxon>
    </lineage>
</organism>
<name>A0A2Z4INQ1_9BACT</name>
<dbReference type="InterPro" id="IPR010982">
    <property type="entry name" value="Lambda_DNA-bd_dom_sf"/>
</dbReference>
<proteinExistence type="predicted"/>
<reference evidence="1 2" key="1">
    <citation type="submission" date="2018-06" db="EMBL/GenBank/DDBJ databases">
        <title>Echinicola strongylocentroti sp. nov., isolated from a sea urchin Strongylocentrotus intermedius.</title>
        <authorList>
            <person name="Bae S.S."/>
        </authorList>
    </citation>
    <scope>NUCLEOTIDE SEQUENCE [LARGE SCALE GENOMIC DNA]</scope>
    <source>
        <strain evidence="1 2">MEBiC08714</strain>
    </source>
</reference>
<protein>
    <recommendedName>
        <fullName evidence="3">XRE family transcriptional regulator</fullName>
    </recommendedName>
</protein>
<gene>
    <name evidence="1" type="ORF">DN752_20930</name>
</gene>
<evidence type="ECO:0000313" key="2">
    <source>
        <dbReference type="Proteomes" id="UP000248688"/>
    </source>
</evidence>
<dbReference type="AlphaFoldDB" id="A0A2Z4INQ1"/>
<dbReference type="Gene3D" id="1.10.260.40">
    <property type="entry name" value="lambda repressor-like DNA-binding domains"/>
    <property type="match status" value="1"/>
</dbReference>
<dbReference type="GO" id="GO:0003677">
    <property type="term" value="F:DNA binding"/>
    <property type="evidence" value="ECO:0007669"/>
    <property type="project" value="InterPro"/>
</dbReference>
<sequence>MNRIKEIIKEKGYEEVRPNEEILTKLGIKINTWTKWVEKRQDPSLTQLPVIADFLQVSVGELIQEPNPVKS</sequence>
<evidence type="ECO:0008006" key="3">
    <source>
        <dbReference type="Google" id="ProtNLM"/>
    </source>
</evidence>
<dbReference type="CDD" id="cd00093">
    <property type="entry name" value="HTH_XRE"/>
    <property type="match status" value="1"/>
</dbReference>
<keyword evidence="2" id="KW-1185">Reference proteome</keyword>
<dbReference type="EMBL" id="CP030041">
    <property type="protein sequence ID" value="AWW32407.1"/>
    <property type="molecule type" value="Genomic_DNA"/>
</dbReference>
<evidence type="ECO:0000313" key="1">
    <source>
        <dbReference type="EMBL" id="AWW32407.1"/>
    </source>
</evidence>
<dbReference type="KEGG" id="est:DN752_20930"/>